<name>A0A0J7KLL9_LASNI</name>
<dbReference type="Pfam" id="PF00905">
    <property type="entry name" value="Transpeptidase"/>
    <property type="match status" value="1"/>
</dbReference>
<dbReference type="Pfam" id="PF03717">
    <property type="entry name" value="PBP_dimer"/>
    <property type="match status" value="1"/>
</dbReference>
<organism evidence="6 7">
    <name type="scientific">Lasius niger</name>
    <name type="common">Black garden ant</name>
    <dbReference type="NCBI Taxonomy" id="67767"/>
    <lineage>
        <taxon>Eukaryota</taxon>
        <taxon>Metazoa</taxon>
        <taxon>Ecdysozoa</taxon>
        <taxon>Arthropoda</taxon>
        <taxon>Hexapoda</taxon>
        <taxon>Insecta</taxon>
        <taxon>Pterygota</taxon>
        <taxon>Neoptera</taxon>
        <taxon>Endopterygota</taxon>
        <taxon>Hymenoptera</taxon>
        <taxon>Apocrita</taxon>
        <taxon>Aculeata</taxon>
        <taxon>Formicoidea</taxon>
        <taxon>Formicidae</taxon>
        <taxon>Formicinae</taxon>
        <taxon>Lasius</taxon>
        <taxon>Lasius</taxon>
    </lineage>
</organism>
<keyword evidence="6" id="KW-0131">Cell cycle</keyword>
<dbReference type="PANTHER" id="PTHR30627">
    <property type="entry name" value="PEPTIDOGLYCAN D,D-TRANSPEPTIDASE"/>
    <property type="match status" value="1"/>
</dbReference>
<comment type="caution">
    <text evidence="6">The sequence shown here is derived from an EMBL/GenBank/DDBJ whole genome shotgun (WGS) entry which is preliminary data.</text>
</comment>
<evidence type="ECO:0000259" key="4">
    <source>
        <dbReference type="Pfam" id="PF00905"/>
    </source>
</evidence>
<dbReference type="PANTHER" id="PTHR30627:SF1">
    <property type="entry name" value="PEPTIDOGLYCAN D,D-TRANSPEPTIDASE FTSI"/>
    <property type="match status" value="1"/>
</dbReference>
<evidence type="ECO:0000313" key="7">
    <source>
        <dbReference type="Proteomes" id="UP000036403"/>
    </source>
</evidence>
<dbReference type="GO" id="GO:0071555">
    <property type="term" value="P:cell wall organization"/>
    <property type="evidence" value="ECO:0007669"/>
    <property type="project" value="TreeGrafter"/>
</dbReference>
<comment type="subcellular location">
    <subcellularLocation>
        <location evidence="1">Membrane</location>
    </subcellularLocation>
</comment>
<evidence type="ECO:0000256" key="3">
    <source>
        <dbReference type="SAM" id="MobiDB-lite"/>
    </source>
</evidence>
<gene>
    <name evidence="6" type="ORF">RF55_9038</name>
</gene>
<dbReference type="Gene3D" id="3.30.450.330">
    <property type="match status" value="1"/>
</dbReference>
<sequence length="549" mass="60319">MPEAPADPAEESATGTPSLNIPHVQRAPITDRNGQTLAVSLPVVSLYAHPDELIEVRHVVEQLKEILPALDVKKTIYHLEHNKKFAYIARNLTPREEVQVNNLGIPGLYFENSEKRHYPLGHVAAHVIGGVDIDEHGISGIEKYFDDRLASDRTPLNLSIDVRVQEVVRSTLIDAVSHFNAQGGCAIVMDIHTGEIIALVSAPDFDANQLNKTSMDARFNRAVTGDYEPGSTLKLQTAAMALQSGKIHLWDRFSTTPIHIGRFKISDLSTDHFSPYLYFPEVLAYSSNPGAAHIALDIGEAKQQEWFKKLGFLDRVPVELPEAARPIYPSQAQWKITTVLTVGFGHGIAEPPLSILRGVSTLANGGLLITPTLIPAKNRINPVQPIRVMPKTTSDQLRKILRLDITRGTGRKAEAPGYYPGGKTGTAEKIDEHGRYMKHTNITAFAGVFPMNDPKYSVYVMLDAPKGNASTYGFQTAGWIAAPLFSKIVLRVAPMLGIYPNFADSKQIEEGLAMPMQPAIPAGVRALGPDYDPGEMRLEMESAKKSHHF</sequence>
<dbReference type="GO" id="GO:0051301">
    <property type="term" value="P:cell division"/>
    <property type="evidence" value="ECO:0007669"/>
    <property type="project" value="UniProtKB-KW"/>
</dbReference>
<dbReference type="Gene3D" id="3.90.1310.10">
    <property type="entry name" value="Penicillin-binding protein 2a (Domain 2)"/>
    <property type="match status" value="1"/>
</dbReference>
<accession>A0A0J7KLL9</accession>
<feature type="region of interest" description="Disordered" evidence="3">
    <location>
        <begin position="1"/>
        <end position="23"/>
    </location>
</feature>
<evidence type="ECO:0000259" key="5">
    <source>
        <dbReference type="Pfam" id="PF03717"/>
    </source>
</evidence>
<dbReference type="SUPFAM" id="SSF56601">
    <property type="entry name" value="beta-lactamase/transpeptidase-like"/>
    <property type="match status" value="1"/>
</dbReference>
<dbReference type="GO" id="GO:0008658">
    <property type="term" value="F:penicillin binding"/>
    <property type="evidence" value="ECO:0007669"/>
    <property type="project" value="InterPro"/>
</dbReference>
<reference evidence="6 7" key="1">
    <citation type="submission" date="2015-04" db="EMBL/GenBank/DDBJ databases">
        <title>Lasius niger genome sequencing.</title>
        <authorList>
            <person name="Konorov E.A."/>
            <person name="Nikitin M.A."/>
            <person name="Kirill M.V."/>
            <person name="Chang P."/>
        </authorList>
    </citation>
    <scope>NUCLEOTIDE SEQUENCE [LARGE SCALE GENOMIC DNA]</scope>
    <source>
        <tissue evidence="6">Whole</tissue>
    </source>
</reference>
<dbReference type="InterPro" id="IPR005311">
    <property type="entry name" value="PBP_dimer"/>
</dbReference>
<feature type="domain" description="Penicillin-binding protein dimerisation" evidence="5">
    <location>
        <begin position="24"/>
        <end position="149"/>
    </location>
</feature>
<protein>
    <submittedName>
        <fullName evidence="6">Cell division protein</fullName>
    </submittedName>
</protein>
<evidence type="ECO:0000313" key="6">
    <source>
        <dbReference type="EMBL" id="KMQ91129.1"/>
    </source>
</evidence>
<keyword evidence="7" id="KW-1185">Reference proteome</keyword>
<dbReference type="Proteomes" id="UP000036403">
    <property type="component" value="Unassembled WGS sequence"/>
</dbReference>
<dbReference type="GO" id="GO:0005886">
    <property type="term" value="C:plasma membrane"/>
    <property type="evidence" value="ECO:0007669"/>
    <property type="project" value="TreeGrafter"/>
</dbReference>
<dbReference type="Gene3D" id="3.40.710.10">
    <property type="entry name" value="DD-peptidase/beta-lactamase superfamily"/>
    <property type="match status" value="1"/>
</dbReference>
<dbReference type="SUPFAM" id="SSF56519">
    <property type="entry name" value="Penicillin binding protein dimerisation domain"/>
    <property type="match status" value="1"/>
</dbReference>
<dbReference type="EMBL" id="LBMM01005873">
    <property type="protein sequence ID" value="KMQ91129.1"/>
    <property type="molecule type" value="Genomic_DNA"/>
</dbReference>
<dbReference type="InterPro" id="IPR001460">
    <property type="entry name" value="PCN-bd_Tpept"/>
</dbReference>
<dbReference type="InterPro" id="IPR012338">
    <property type="entry name" value="Beta-lactam/transpept-like"/>
</dbReference>
<dbReference type="AlphaFoldDB" id="A0A0J7KLL9"/>
<dbReference type="InterPro" id="IPR050515">
    <property type="entry name" value="Beta-lactam/transpept"/>
</dbReference>
<dbReference type="PaxDb" id="67767-A0A0J7KLL9"/>
<dbReference type="InterPro" id="IPR036138">
    <property type="entry name" value="PBP_dimer_sf"/>
</dbReference>
<feature type="domain" description="Penicillin-binding protein transpeptidase" evidence="4">
    <location>
        <begin position="184"/>
        <end position="484"/>
    </location>
</feature>
<dbReference type="STRING" id="67767.A0A0J7KLL9"/>
<keyword evidence="2" id="KW-0472">Membrane</keyword>
<proteinExistence type="predicted"/>
<dbReference type="OrthoDB" id="10267935at2759"/>
<keyword evidence="6" id="KW-0132">Cell division</keyword>
<evidence type="ECO:0000256" key="2">
    <source>
        <dbReference type="ARBA" id="ARBA00023136"/>
    </source>
</evidence>
<evidence type="ECO:0000256" key="1">
    <source>
        <dbReference type="ARBA" id="ARBA00004370"/>
    </source>
</evidence>